<evidence type="ECO:0000313" key="2">
    <source>
        <dbReference type="Proteomes" id="UP001300012"/>
    </source>
</evidence>
<protein>
    <submittedName>
        <fullName evidence="1">Spore germination protein GerPE</fullName>
    </submittedName>
</protein>
<name>A0ABT1YER7_9BACL</name>
<comment type="caution">
    <text evidence="1">The sequence shown here is derived from an EMBL/GenBank/DDBJ whole genome shotgun (WGS) entry which is preliminary data.</text>
</comment>
<proteinExistence type="predicted"/>
<keyword evidence="2" id="KW-1185">Reference proteome</keyword>
<dbReference type="EMBL" id="JANQBD010000003">
    <property type="protein sequence ID" value="MCR8630718.1"/>
    <property type="molecule type" value="Genomic_DNA"/>
</dbReference>
<accession>A0ABT1YER7</accession>
<dbReference type="Proteomes" id="UP001300012">
    <property type="component" value="Unassembled WGS sequence"/>
</dbReference>
<organism evidence="1 2">
    <name type="scientific">Paenibacillus radicis</name>
    <name type="common">ex Xue et al. 2023</name>
    <dbReference type="NCBI Taxonomy" id="2972489"/>
    <lineage>
        <taxon>Bacteria</taxon>
        <taxon>Bacillati</taxon>
        <taxon>Bacillota</taxon>
        <taxon>Bacilli</taxon>
        <taxon>Bacillales</taxon>
        <taxon>Paenibacillaceae</taxon>
        <taxon>Paenibacillus</taxon>
    </lineage>
</organism>
<reference evidence="1 2" key="1">
    <citation type="submission" date="2022-08" db="EMBL/GenBank/DDBJ databases">
        <title>Paenibacillus endoradicis sp. nov., Paenibacillus radicibacter sp. nov and Paenibacillus pararadicis sp. nov., three cold-adapted plant growth-promoting bacteria isolated from root of Larix gmelinii in Great Khingan.</title>
        <authorList>
            <person name="Xue H."/>
        </authorList>
    </citation>
    <scope>NUCLEOTIDE SEQUENCE [LARGE SCALE GENOMIC DNA]</scope>
    <source>
        <strain evidence="1 2">N5-1-1-5</strain>
    </source>
</reference>
<dbReference type="InterPro" id="IPR024496">
    <property type="entry name" value="Spore_germ_GerPE"/>
</dbReference>
<evidence type="ECO:0000313" key="1">
    <source>
        <dbReference type="EMBL" id="MCR8630718.1"/>
    </source>
</evidence>
<dbReference type="RefSeq" id="WP_258212329.1">
    <property type="nucleotide sequence ID" value="NZ_JANQBD010000003.1"/>
</dbReference>
<sequence>MIRESVVREVKVNTVSLASILQVGDNKLIKPVSKALAVQRNISMFKGDEGNFDDFGIFSRDLPLPLTENESVKVSFNNNCSRIQVGGIFVDGIAAASVLQIGSNKNIQAESRIKHIRQVINGE</sequence>
<dbReference type="Pfam" id="PF10970">
    <property type="entry name" value="GerPE"/>
    <property type="match status" value="1"/>
</dbReference>
<gene>
    <name evidence="1" type="ORF">NV381_05830</name>
</gene>